<keyword evidence="3 8" id="KW-0238">DNA-binding</keyword>
<protein>
    <recommendedName>
        <fullName evidence="7 8">Protein OPG079</fullName>
    </recommendedName>
</protein>
<evidence type="ECO:0000313" key="11">
    <source>
        <dbReference type="Proteomes" id="UP000134642"/>
    </source>
</evidence>
<evidence type="ECO:0000256" key="1">
    <source>
        <dbReference type="ARBA" id="ARBA00022518"/>
    </source>
</evidence>
<dbReference type="InterPro" id="IPR006754">
    <property type="entry name" value="Poxvirus_I3_ssDNA-bd"/>
</dbReference>
<dbReference type="PIRSF" id="PIRSF003767">
    <property type="entry name" value="VAC_I3L"/>
    <property type="match status" value="1"/>
</dbReference>
<keyword evidence="1" id="KW-0244">Early protein</keyword>
<dbReference type="Proteomes" id="UP000134642">
    <property type="component" value="Segment"/>
</dbReference>
<organism evidence="10 11">
    <name type="scientific">Goatpox virus FZ</name>
    <dbReference type="NCBI Taxonomy" id="1416740"/>
    <lineage>
        <taxon>Viruses</taxon>
        <taxon>Varidnaviria</taxon>
        <taxon>Bamfordvirae</taxon>
        <taxon>Nucleocytoviricota</taxon>
        <taxon>Pokkesviricetes</taxon>
        <taxon>Chitovirales</taxon>
        <taxon>Poxviridae</taxon>
        <taxon>Chordopoxvirinae</taxon>
        <taxon>Capripoxvirus</taxon>
        <taxon>Capripoxvirus goatpox</taxon>
        <taxon>Goatpox virus</taxon>
    </lineage>
</organism>
<dbReference type="Pfam" id="PF04661">
    <property type="entry name" value="Pox_I3"/>
    <property type="match status" value="1"/>
</dbReference>
<evidence type="ECO:0000256" key="3">
    <source>
        <dbReference type="ARBA" id="ARBA00023125"/>
    </source>
</evidence>
<comment type="subunit">
    <text evidence="8">Homoomultimer. Interacts with the small subunit of ribonucleotide reductase.</text>
</comment>
<comment type="subcellular location">
    <subcellularLocation>
        <location evidence="8">Host cytoplasm</location>
    </subcellularLocation>
    <text evidence="8">Localizes in cytoplasmic virus factories, where it is associated with viral DNA.</text>
</comment>
<proteinExistence type="inferred from homology"/>
<evidence type="ECO:0000256" key="8">
    <source>
        <dbReference type="PIRNR" id="PIRNR003767"/>
    </source>
</evidence>
<comment type="function">
    <text evidence="5">Plays an essential role in viral DNA replication. Binds to ssDNA with high affinity and localizes to cytoplasmic factories where nascent viral genomes accumulate. May disrupt loops, hairpins and other secondary structures present on ssDNA to reduce and eliminate pausing of viral DNA polymerase at specific sites during elongation.</text>
</comment>
<evidence type="ECO:0000256" key="5">
    <source>
        <dbReference type="ARBA" id="ARBA00034682"/>
    </source>
</evidence>
<evidence type="ECO:0000256" key="7">
    <source>
        <dbReference type="ARBA" id="ARBA00034817"/>
    </source>
</evidence>
<keyword evidence="2 8" id="KW-0226">DNA condensation</keyword>
<evidence type="ECO:0000313" key="10">
    <source>
        <dbReference type="EMBL" id="AGZ95360.1"/>
    </source>
</evidence>
<evidence type="ECO:0000256" key="6">
    <source>
        <dbReference type="ARBA" id="ARBA00034757"/>
    </source>
</evidence>
<dbReference type="EMBL" id="KC951854">
    <property type="protein sequence ID" value="AGZ95360.1"/>
    <property type="molecule type" value="Genomic_DNA"/>
</dbReference>
<reference evidence="10 11" key="1">
    <citation type="journal article" date="2014" name="Vet. Microbiol.">
        <title>Complete genome sequence analysis of goatpox virus isolated from China shows high variation.</title>
        <authorList>
            <person name="Zeng X."/>
            <person name="Chi X."/>
            <person name="Li W."/>
            <person name="Hao W."/>
            <person name="Li M."/>
            <person name="Huang X."/>
            <person name="Huang Y."/>
            <person name="Rock D.L."/>
            <person name="Luo S."/>
            <person name="Wang S."/>
        </authorList>
    </citation>
    <scope>NUCLEOTIDE SEQUENCE [LARGE SCALE GENOMIC DNA]</scope>
    <source>
        <strain evidence="10">FZ</strain>
    </source>
</reference>
<dbReference type="GO" id="GO:0030261">
    <property type="term" value="P:chromosome condensation"/>
    <property type="evidence" value="ECO:0007669"/>
    <property type="project" value="UniProtKB-UniRule"/>
</dbReference>
<gene>
    <name evidence="10" type="primary">GTPV041</name>
</gene>
<dbReference type="GO" id="GO:0030430">
    <property type="term" value="C:host cell cytoplasm"/>
    <property type="evidence" value="ECO:0007669"/>
    <property type="project" value="UniProtKB-SubCell"/>
</dbReference>
<feature type="region of interest" description="Disordered" evidence="9">
    <location>
        <begin position="1"/>
        <end position="23"/>
    </location>
</feature>
<name>A0A075CL61_9POXV</name>
<dbReference type="GO" id="GO:0003697">
    <property type="term" value="F:single-stranded DNA binding"/>
    <property type="evidence" value="ECO:0007669"/>
    <property type="project" value="UniProtKB-UniRule"/>
</dbReference>
<evidence type="ECO:0000256" key="4">
    <source>
        <dbReference type="ARBA" id="ARBA00023200"/>
    </source>
</evidence>
<accession>A0A075CL61</accession>
<evidence type="ECO:0000256" key="9">
    <source>
        <dbReference type="SAM" id="MobiDB-lite"/>
    </source>
</evidence>
<keyword evidence="4 8" id="KW-1035">Host cytoplasm</keyword>
<evidence type="ECO:0000256" key="2">
    <source>
        <dbReference type="ARBA" id="ARBA00023067"/>
    </source>
</evidence>
<comment type="similarity">
    <text evidence="6 8">Belongs to the orthopoxvirus OPG079 family.</text>
</comment>
<sequence length="276" mass="31198">MRKSIQKSVVVKKETPSMSTQSDEKKYSKCHEVIEYLKTLSKSKEKCVESVILSQSQYPSCSSIMINLTEELSSKMTSTYIAVEGEAKIYKNKKDVKLGEQYFLKIKLSATSPILYQLLENIYTNIKEGKKVPPSLLNISINDLDEKTLNKGCLYINKMNGAIIEYKVPGNRSIVQSMIEELESLSKRDKQMAKAVIVPIVLYKNSEIIKVTFALKKLIMERDFSSNIVDVDGKSEKFSMAEVSEEDSVRGLGIIELEDECLEEDDTNPTSTLFNV</sequence>